<evidence type="ECO:0000256" key="2">
    <source>
        <dbReference type="ARBA" id="ARBA00023015"/>
    </source>
</evidence>
<keyword evidence="10" id="KW-1185">Reference proteome</keyword>
<dbReference type="AlphaFoldDB" id="A0A090LP02"/>
<dbReference type="CTD" id="36381600"/>
<reference evidence="11" key="2">
    <citation type="submission" date="2020-12" db="UniProtKB">
        <authorList>
            <consortium name="WormBaseParasite"/>
        </authorList>
    </citation>
    <scope>IDENTIFICATION</scope>
</reference>
<feature type="domain" description="Myb-like" evidence="7">
    <location>
        <begin position="459"/>
        <end position="503"/>
    </location>
</feature>
<dbReference type="PANTHER" id="PTHR46621:SF1">
    <property type="entry name" value="SNRNA-ACTIVATING PROTEIN COMPLEX SUBUNIT 4"/>
    <property type="match status" value="1"/>
</dbReference>
<organism evidence="9">
    <name type="scientific">Strongyloides ratti</name>
    <name type="common">Parasitic roundworm</name>
    <dbReference type="NCBI Taxonomy" id="34506"/>
    <lineage>
        <taxon>Eukaryota</taxon>
        <taxon>Metazoa</taxon>
        <taxon>Ecdysozoa</taxon>
        <taxon>Nematoda</taxon>
        <taxon>Chromadorea</taxon>
        <taxon>Rhabditida</taxon>
        <taxon>Tylenchina</taxon>
        <taxon>Panagrolaimomorpha</taxon>
        <taxon>Strongyloidoidea</taxon>
        <taxon>Strongyloididae</taxon>
        <taxon>Strongyloides</taxon>
    </lineage>
</organism>
<dbReference type="PROSITE" id="PS50090">
    <property type="entry name" value="MYB_LIKE"/>
    <property type="match status" value="4"/>
</dbReference>
<dbReference type="GO" id="GO:0000978">
    <property type="term" value="F:RNA polymerase II cis-regulatory region sequence-specific DNA binding"/>
    <property type="evidence" value="ECO:0007669"/>
    <property type="project" value="TreeGrafter"/>
</dbReference>
<dbReference type="GO" id="GO:0001006">
    <property type="term" value="F:RNA polymerase III type 3 promoter sequence-specific DNA binding"/>
    <property type="evidence" value="ECO:0007669"/>
    <property type="project" value="TreeGrafter"/>
</dbReference>
<protein>
    <submittedName>
        <fullName evidence="9 11">snRNA-activating protein complex subunit 4</fullName>
    </submittedName>
</protein>
<evidence type="ECO:0000256" key="4">
    <source>
        <dbReference type="ARBA" id="ARBA00023163"/>
    </source>
</evidence>
<evidence type="ECO:0000256" key="1">
    <source>
        <dbReference type="ARBA" id="ARBA00004123"/>
    </source>
</evidence>
<dbReference type="SMART" id="SM00717">
    <property type="entry name" value="SANT"/>
    <property type="match status" value="5"/>
</dbReference>
<evidence type="ECO:0000313" key="9">
    <source>
        <dbReference type="EMBL" id="CEF69230.1"/>
    </source>
</evidence>
<sequence length="851" mass="98772">MDEEDPFSDNFFTGSGFDNVGENSSYIDDFVISTTENIVDSSQLIVNDISDTNNQLTSTSEQDGQEMSEEEKQLTILIALNKAYQVTTDKAIAQVEKEIAIIRLKYQALKNKMYRINLKQENAEQNKLPTKEYAVFEAPYFLDDKGSYPKRGPEGKLFDELNPFKNVRNFDFEQECTLDWYDNEKKLLMSAVKNEIIKIINSTAINYKNKLVYDIKNADSSNISADELAAKKIELENIERRINYQKNLKESEIFKQETPDKIAKIDWLAISASEFNGTRSADDCKRMWCNYLSPKIYKGDWTNDELKKLFEYGSQEWNDWEKVAALVGTGRSPYMYFEKFIEYRSKTIDKTPFSLEEDKILLKLVKIHSFDGVIFWEKIANALAGRNVTTVKNRYERALCPSIKKGKWTEEEDIRLIHAVKVMGPMDWKTISLYVGSRTDSACRDRYLSALCNEVKIEPWTMEEDEIMMLGAELFGHSNFKAISTLLPGRTRDSTKGRIRRYIRQFESANRGTKRKLNKEVYNLGFTTNITNENKDYHRRLLTKYAEIFVSSNYALKRDQKALFEVNPEVDFKPGDRPEITSSRGRFFATKRNLDIYETKWDENPYVAELSEEKRKYGKEELDRIQKLYQHLLDNGETDEEKKERVSNFCNRINKVIGEVKPSEKETILGPVSVNIKQKENPNELLKFGLNPRVFQWNTEKVDKEIKDLSIDDEIDGHAIISKFIQDRLLDNVNKSLKFIKDGKAISACGLTGKDILIPPSIKTLPMIPLLRLKVKTYDVLCKKLYPDYQTEDDEKSIIVNRHPRIGPGYVELSEKVKNSQQYKKLKLRLFSLLFLPFLYEKALGKDCVSE</sequence>
<dbReference type="CDD" id="cd00167">
    <property type="entry name" value="SANT"/>
    <property type="match status" value="2"/>
</dbReference>
<dbReference type="InterPro" id="IPR017930">
    <property type="entry name" value="Myb_dom"/>
</dbReference>
<dbReference type="GO" id="GO:0042796">
    <property type="term" value="P:snRNA transcription by RNA polymerase III"/>
    <property type="evidence" value="ECO:0007669"/>
    <property type="project" value="TreeGrafter"/>
</dbReference>
<feature type="domain" description="HTH myb-type" evidence="8">
    <location>
        <begin position="401"/>
        <end position="455"/>
    </location>
</feature>
<reference evidence="9 10" key="1">
    <citation type="submission" date="2014-09" db="EMBL/GenBank/DDBJ databases">
        <authorList>
            <person name="Martin A.A."/>
        </authorList>
    </citation>
    <scope>NUCLEOTIDE SEQUENCE</scope>
    <source>
        <strain evidence="10">ED321</strain>
        <strain evidence="9">ED321 Heterogonic</strain>
    </source>
</reference>
<evidence type="ECO:0000313" key="11">
    <source>
        <dbReference type="WBParaSite" id="SRAE_2000388000.1"/>
    </source>
</evidence>
<feature type="domain" description="Myb-like" evidence="7">
    <location>
        <begin position="345"/>
        <end position="399"/>
    </location>
</feature>
<dbReference type="GO" id="GO:0019185">
    <property type="term" value="C:snRNA-activating protein complex"/>
    <property type="evidence" value="ECO:0007669"/>
    <property type="project" value="TreeGrafter"/>
</dbReference>
<dbReference type="Gene3D" id="1.10.10.60">
    <property type="entry name" value="Homeodomain-like"/>
    <property type="match status" value="3"/>
</dbReference>
<comment type="subcellular location">
    <subcellularLocation>
        <location evidence="1">Nucleus</location>
    </subcellularLocation>
</comment>
<keyword evidence="2" id="KW-0805">Transcription regulation</keyword>
<evidence type="ECO:0000313" key="12">
    <source>
        <dbReference type="WormBase" id="SRAE_2000388000"/>
    </source>
</evidence>
<keyword evidence="5" id="KW-0539">Nucleus</keyword>
<evidence type="ECO:0000256" key="6">
    <source>
        <dbReference type="SAM" id="Coils"/>
    </source>
</evidence>
<dbReference type="GeneID" id="36381600"/>
<evidence type="ECO:0000259" key="8">
    <source>
        <dbReference type="PROSITE" id="PS51294"/>
    </source>
</evidence>
<dbReference type="OrthoDB" id="2143914at2759"/>
<dbReference type="GO" id="GO:0005634">
    <property type="term" value="C:nucleus"/>
    <property type="evidence" value="ECO:0007669"/>
    <property type="project" value="UniProtKB-SubCell"/>
</dbReference>
<evidence type="ECO:0000313" key="10">
    <source>
        <dbReference type="Proteomes" id="UP000035682"/>
    </source>
</evidence>
<dbReference type="InterPro" id="IPR009057">
    <property type="entry name" value="Homeodomain-like_sf"/>
</dbReference>
<dbReference type="Proteomes" id="UP000035682">
    <property type="component" value="Unplaced"/>
</dbReference>
<feature type="domain" description="Myb-like" evidence="7">
    <location>
        <begin position="400"/>
        <end position="451"/>
    </location>
</feature>
<dbReference type="PROSITE" id="PS51294">
    <property type="entry name" value="HTH_MYB"/>
    <property type="match status" value="1"/>
</dbReference>
<gene>
    <name evidence="9 11 12" type="ORF">SRAE_2000388000</name>
</gene>
<evidence type="ECO:0000259" key="7">
    <source>
        <dbReference type="PROSITE" id="PS50090"/>
    </source>
</evidence>
<evidence type="ECO:0000256" key="5">
    <source>
        <dbReference type="ARBA" id="ARBA00023242"/>
    </source>
</evidence>
<feature type="coiled-coil region" evidence="6">
    <location>
        <begin position="92"/>
        <end position="126"/>
    </location>
</feature>
<feature type="domain" description="Myb-like" evidence="7">
    <location>
        <begin position="293"/>
        <end position="344"/>
    </location>
</feature>
<evidence type="ECO:0000256" key="3">
    <source>
        <dbReference type="ARBA" id="ARBA00023125"/>
    </source>
</evidence>
<dbReference type="RefSeq" id="XP_024508430.1">
    <property type="nucleotide sequence ID" value="XM_024655126.1"/>
</dbReference>
<proteinExistence type="predicted"/>
<keyword evidence="4" id="KW-0804">Transcription</keyword>
<dbReference type="InterPro" id="IPR051575">
    <property type="entry name" value="Myb-like_DNA-bd"/>
</dbReference>
<dbReference type="STRING" id="34506.A0A090LP02"/>
<keyword evidence="3" id="KW-0238">DNA-binding</keyword>
<dbReference type="WormBase" id="SRAE_2000388000">
    <property type="protein sequence ID" value="SRP07796"/>
    <property type="gene ID" value="WBGene00264107"/>
</dbReference>
<dbReference type="WBParaSite" id="SRAE_2000388000.1">
    <property type="protein sequence ID" value="SRAE_2000388000.1"/>
    <property type="gene ID" value="WBGene00264107"/>
</dbReference>
<dbReference type="GO" id="GO:0042795">
    <property type="term" value="P:snRNA transcription by RNA polymerase II"/>
    <property type="evidence" value="ECO:0007669"/>
    <property type="project" value="TreeGrafter"/>
</dbReference>
<keyword evidence="6" id="KW-0175">Coiled coil</keyword>
<dbReference type="Pfam" id="PF00249">
    <property type="entry name" value="Myb_DNA-binding"/>
    <property type="match status" value="3"/>
</dbReference>
<name>A0A090LP02_STRRB</name>
<dbReference type="EMBL" id="LN609529">
    <property type="protein sequence ID" value="CEF69230.1"/>
    <property type="molecule type" value="Genomic_DNA"/>
</dbReference>
<dbReference type="PANTHER" id="PTHR46621">
    <property type="entry name" value="SNRNA-ACTIVATING PROTEIN COMPLEX SUBUNIT 4"/>
    <property type="match status" value="1"/>
</dbReference>
<dbReference type="Pfam" id="PF13921">
    <property type="entry name" value="Myb_DNA-bind_6"/>
    <property type="match status" value="1"/>
</dbReference>
<dbReference type="SUPFAM" id="SSF46689">
    <property type="entry name" value="Homeodomain-like"/>
    <property type="match status" value="4"/>
</dbReference>
<accession>A0A090LP02</accession>
<dbReference type="InterPro" id="IPR001005">
    <property type="entry name" value="SANT/Myb"/>
</dbReference>